<reference evidence="1 2" key="1">
    <citation type="submission" date="2020-08" db="EMBL/GenBank/DDBJ databases">
        <title>Genomic Encyclopedia of Type Strains, Phase IV (KMG-IV): sequencing the most valuable type-strain genomes for metagenomic binning, comparative biology and taxonomic classification.</title>
        <authorList>
            <person name="Goeker M."/>
        </authorList>
    </citation>
    <scope>NUCLEOTIDE SEQUENCE [LARGE SCALE GENOMIC DNA]</scope>
    <source>
        <strain evidence="1 2">DSM 29007</strain>
    </source>
</reference>
<dbReference type="EMBL" id="JACHIA010000038">
    <property type="protein sequence ID" value="MBB6074050.1"/>
    <property type="molecule type" value="Genomic_DNA"/>
</dbReference>
<proteinExistence type="predicted"/>
<protein>
    <submittedName>
        <fullName evidence="1">Uncharacterized protein</fullName>
    </submittedName>
</protein>
<evidence type="ECO:0000313" key="1">
    <source>
        <dbReference type="EMBL" id="MBB6074050.1"/>
    </source>
</evidence>
<dbReference type="RefSeq" id="WP_170039221.1">
    <property type="nucleotide sequence ID" value="NZ_JABDTL010000002.1"/>
</dbReference>
<comment type="caution">
    <text evidence="1">The sequence shown here is derived from an EMBL/GenBank/DDBJ whole genome shotgun (WGS) entry which is preliminary data.</text>
</comment>
<accession>A0A841H7E2</accession>
<keyword evidence="2" id="KW-1185">Reference proteome</keyword>
<name>A0A841H7E2_9BACT</name>
<evidence type="ECO:0000313" key="2">
    <source>
        <dbReference type="Proteomes" id="UP000582837"/>
    </source>
</evidence>
<dbReference type="Proteomes" id="UP000582837">
    <property type="component" value="Unassembled WGS sequence"/>
</dbReference>
<gene>
    <name evidence="1" type="ORF">HNQ61_005731</name>
</gene>
<sequence>MADGMKQVGDRAPDPARLTPYELAFLEGDFESRVFPAIEAEAKERGEDAAQRERFTFIGQAGDAVRDIIPEDAPPEMLEEYRALFYHAFNFWSAGRRTYVLDAPVARYLVESSPRLDAWTFAVPAPAFYLQLPANLFWASITPELPPEPVDGFFVTVAQQADARGVPFAHLQGLMVLGIHRNRPGFSVIPFDAEVGAGIPAVWAEPGREEGRDFENVLPGGDMAGLYSILTTSEALKLIALAAWYIGENAADVSPEPAADLPADDGVAPVSRMDFLRVRFGGGSAA</sequence>
<dbReference type="AlphaFoldDB" id="A0A841H7E2"/>
<organism evidence="1 2">
    <name type="scientific">Longimicrobium terrae</name>
    <dbReference type="NCBI Taxonomy" id="1639882"/>
    <lineage>
        <taxon>Bacteria</taxon>
        <taxon>Pseudomonadati</taxon>
        <taxon>Gemmatimonadota</taxon>
        <taxon>Longimicrobiia</taxon>
        <taxon>Longimicrobiales</taxon>
        <taxon>Longimicrobiaceae</taxon>
        <taxon>Longimicrobium</taxon>
    </lineage>
</organism>